<comment type="subcellular location">
    <subcellularLocation>
        <location evidence="1">Membrane</location>
        <topology evidence="1">Multi-pass membrane protein</topology>
    </subcellularLocation>
</comment>
<dbReference type="Proteomes" id="UP000199516">
    <property type="component" value="Unassembled WGS sequence"/>
</dbReference>
<protein>
    <submittedName>
        <fullName evidence="9">Spore germination protein</fullName>
    </submittedName>
</protein>
<comment type="similarity">
    <text evidence="2">Belongs to the amino acid-polyamine-organocation (APC) superfamily. Spore germination protein (SGP) (TC 2.A.3.9) family.</text>
</comment>
<evidence type="ECO:0000256" key="7">
    <source>
        <dbReference type="ARBA" id="ARBA00023136"/>
    </source>
</evidence>
<feature type="transmembrane region" description="Helical" evidence="8">
    <location>
        <begin position="45"/>
        <end position="67"/>
    </location>
</feature>
<evidence type="ECO:0000256" key="8">
    <source>
        <dbReference type="SAM" id="Phobius"/>
    </source>
</evidence>
<evidence type="ECO:0000313" key="10">
    <source>
        <dbReference type="Proteomes" id="UP000199516"/>
    </source>
</evidence>
<dbReference type="OrthoDB" id="2716906at2"/>
<dbReference type="RefSeq" id="WP_091662265.1">
    <property type="nucleotide sequence ID" value="NZ_FONT01000005.1"/>
</dbReference>
<feature type="transmembrane region" description="Helical" evidence="8">
    <location>
        <begin position="127"/>
        <end position="146"/>
    </location>
</feature>
<keyword evidence="10" id="KW-1185">Reference proteome</keyword>
<dbReference type="STRING" id="930128.SAMN05192532_105197"/>
<dbReference type="NCBIfam" id="TIGR00912">
    <property type="entry name" value="2A0309"/>
    <property type="match status" value="1"/>
</dbReference>
<keyword evidence="3" id="KW-0813">Transport</keyword>
<feature type="transmembrane region" description="Helical" evidence="8">
    <location>
        <begin position="276"/>
        <end position="300"/>
    </location>
</feature>
<organism evidence="9 10">
    <name type="scientific">Alteribacillus iranensis</name>
    <dbReference type="NCBI Taxonomy" id="930128"/>
    <lineage>
        <taxon>Bacteria</taxon>
        <taxon>Bacillati</taxon>
        <taxon>Bacillota</taxon>
        <taxon>Bacilli</taxon>
        <taxon>Bacillales</taxon>
        <taxon>Bacillaceae</taxon>
        <taxon>Alteribacillus</taxon>
    </lineage>
</organism>
<keyword evidence="7 8" id="KW-0472">Membrane</keyword>
<evidence type="ECO:0000256" key="1">
    <source>
        <dbReference type="ARBA" id="ARBA00004141"/>
    </source>
</evidence>
<feature type="transmembrane region" description="Helical" evidence="8">
    <location>
        <begin position="223"/>
        <end position="244"/>
    </location>
</feature>
<evidence type="ECO:0000313" key="9">
    <source>
        <dbReference type="EMBL" id="SFE89368.1"/>
    </source>
</evidence>
<dbReference type="AlphaFoldDB" id="A0A1I2EA62"/>
<keyword evidence="6 8" id="KW-1133">Transmembrane helix</keyword>
<evidence type="ECO:0000256" key="3">
    <source>
        <dbReference type="ARBA" id="ARBA00022448"/>
    </source>
</evidence>
<dbReference type="Pfam" id="PF03845">
    <property type="entry name" value="Spore_permease"/>
    <property type="match status" value="1"/>
</dbReference>
<evidence type="ECO:0000256" key="2">
    <source>
        <dbReference type="ARBA" id="ARBA00007998"/>
    </source>
</evidence>
<dbReference type="Gene3D" id="1.20.1740.10">
    <property type="entry name" value="Amino acid/polyamine transporter I"/>
    <property type="match status" value="1"/>
</dbReference>
<dbReference type="PANTHER" id="PTHR34975:SF2">
    <property type="entry name" value="SPORE GERMINATION PROTEIN A2"/>
    <property type="match status" value="1"/>
</dbReference>
<feature type="transmembrane region" description="Helical" evidence="8">
    <location>
        <begin position="87"/>
        <end position="107"/>
    </location>
</feature>
<evidence type="ECO:0000256" key="6">
    <source>
        <dbReference type="ARBA" id="ARBA00022989"/>
    </source>
</evidence>
<keyword evidence="5 8" id="KW-0812">Transmembrane</keyword>
<reference evidence="9 10" key="1">
    <citation type="submission" date="2016-10" db="EMBL/GenBank/DDBJ databases">
        <authorList>
            <person name="de Groot N.N."/>
        </authorList>
    </citation>
    <scope>NUCLEOTIDE SEQUENCE [LARGE SCALE GENOMIC DNA]</scope>
    <source>
        <strain evidence="9 10">DSM 23995</strain>
    </source>
</reference>
<proteinExistence type="inferred from homology"/>
<gene>
    <name evidence="9" type="ORF">SAMN05192532_105197</name>
</gene>
<dbReference type="PANTHER" id="PTHR34975">
    <property type="entry name" value="SPORE GERMINATION PROTEIN A2"/>
    <property type="match status" value="1"/>
</dbReference>
<name>A0A1I2EA62_9BACI</name>
<accession>A0A1I2EA62</accession>
<feature type="transmembrane region" description="Helical" evidence="8">
    <location>
        <begin position="339"/>
        <end position="359"/>
    </location>
</feature>
<feature type="transmembrane region" description="Helical" evidence="8">
    <location>
        <begin position="153"/>
        <end position="171"/>
    </location>
</feature>
<dbReference type="InterPro" id="IPR004761">
    <property type="entry name" value="Spore_GerAB"/>
</dbReference>
<dbReference type="EMBL" id="FONT01000005">
    <property type="protein sequence ID" value="SFE89368.1"/>
    <property type="molecule type" value="Genomic_DNA"/>
</dbReference>
<keyword evidence="4" id="KW-0309">Germination</keyword>
<dbReference type="GO" id="GO:0009847">
    <property type="term" value="P:spore germination"/>
    <property type="evidence" value="ECO:0007669"/>
    <property type="project" value="InterPro"/>
</dbReference>
<evidence type="ECO:0000256" key="4">
    <source>
        <dbReference type="ARBA" id="ARBA00022544"/>
    </source>
</evidence>
<feature type="transmembrane region" description="Helical" evidence="8">
    <location>
        <begin position="16"/>
        <end position="33"/>
    </location>
</feature>
<feature type="transmembrane region" description="Helical" evidence="8">
    <location>
        <begin position="191"/>
        <end position="211"/>
    </location>
</feature>
<dbReference type="GO" id="GO:0016020">
    <property type="term" value="C:membrane"/>
    <property type="evidence" value="ECO:0007669"/>
    <property type="project" value="UniProtKB-SubCell"/>
</dbReference>
<evidence type="ECO:0000256" key="5">
    <source>
        <dbReference type="ARBA" id="ARBA00022692"/>
    </source>
</evidence>
<sequence length="368" mass="41000">MKSFKYGDEKITDKEILIAVPSMIIGVGVLSLPKQITETTTAADGWISILAAGLFTMVMIWLTGKLAASFPNQPFITYTSTLVSRPVAMFLSFSYGVIGICLAALIMRTLTNIAKQYLFTQTPSEMIALAFLLVVVYAVAGSRAGLFRLNMMFFPIIFFITFMVLLFNMRWADPNNFLPVFQSDIRGYLNAATDSVMAYMGATIFLFYVFLVKQPEKTPKMLALGMGFPIAFYLIVFFLCLTVFGNVATSNMVYPVIELAKRVEITGGILERIESLFFVVWIMAVFNSTALAIDTSLLALQPLFKKVSKEKILFTISPIIFFIGMFPEDFKELQDFQSIFGIIATAYSYIMVIVLFIIMKVRGVGGSG</sequence>